<evidence type="ECO:0000256" key="1">
    <source>
        <dbReference type="ARBA" id="ARBA00004196"/>
    </source>
</evidence>
<dbReference type="InterPro" id="IPR058636">
    <property type="entry name" value="Beta-barrel_YknX"/>
</dbReference>
<dbReference type="Pfam" id="PF25885">
    <property type="entry name" value="HH_EMRA"/>
    <property type="match status" value="1"/>
</dbReference>
<keyword evidence="2" id="KW-0175">Coiled coil</keyword>
<evidence type="ECO:0000256" key="2">
    <source>
        <dbReference type="SAM" id="Coils"/>
    </source>
</evidence>
<evidence type="ECO:0000259" key="5">
    <source>
        <dbReference type="Pfam" id="PF25885"/>
    </source>
</evidence>
<protein>
    <submittedName>
        <fullName evidence="7">HlyD family secretion protein</fullName>
    </submittedName>
</protein>
<name>A0ABT7K0P5_9HYPH</name>
<accession>A0ABT7K0P5</accession>
<reference evidence="7" key="1">
    <citation type="submission" date="2023-06" db="EMBL/GenBank/DDBJ databases">
        <title>Phylogenetic Diversity of Rhizobium strains.</title>
        <authorList>
            <person name="Moura F.T."/>
            <person name="Helene L.C.F."/>
            <person name="Hungria M."/>
        </authorList>
    </citation>
    <scope>NUCLEOTIDE SEQUENCE</scope>
    <source>
        <strain evidence="7">CCGE526</strain>
    </source>
</reference>
<evidence type="ECO:0000259" key="6">
    <source>
        <dbReference type="Pfam" id="PF25990"/>
    </source>
</evidence>
<dbReference type="PANTHER" id="PTHR30386">
    <property type="entry name" value="MEMBRANE FUSION SUBUNIT OF EMRAB-TOLC MULTIDRUG EFFLUX PUMP"/>
    <property type="match status" value="1"/>
</dbReference>
<comment type="caution">
    <text evidence="7">The sequence shown here is derived from an EMBL/GenBank/DDBJ whole genome shotgun (WGS) entry which is preliminary data.</text>
</comment>
<keyword evidence="4" id="KW-0812">Transmembrane</keyword>
<feature type="compositionally biased region" description="Polar residues" evidence="3">
    <location>
        <begin position="1"/>
        <end position="28"/>
    </location>
</feature>
<feature type="domain" description="YknX-like beta-barrel" evidence="6">
    <location>
        <begin position="298"/>
        <end position="385"/>
    </location>
</feature>
<proteinExistence type="predicted"/>
<dbReference type="Proteomes" id="UP001172645">
    <property type="component" value="Unassembled WGS sequence"/>
</dbReference>
<evidence type="ECO:0000313" key="7">
    <source>
        <dbReference type="EMBL" id="MDL2402181.1"/>
    </source>
</evidence>
<feature type="transmembrane region" description="Helical" evidence="4">
    <location>
        <begin position="65"/>
        <end position="83"/>
    </location>
</feature>
<sequence length="411" mass="43337">MADASNSLRVPANANSANEQTAIEQSQGAVAEAPSSNPAPAPAGAGAAAPVAPERPRKRRSPTRPILFALLPVVLVIGGYYYVTGGQIMSTDNAYIQADMVGVSTDVSGTVISVDVHDNEVVKKGQVLFRLKPDSFRIALEGAQAQLGAARNQILNLQASYKQALAEIAQAQADIPYFQTEFDRQQNLINSSVASKAAYDQAKHNLDAAQQKVSVAQAQAATTLAQLGADADQPVEQNPLYLQAKAAVDNAQRELDDTIVRAPFDGITANVPSLQVGAYLNASQQGFSLVSTTNMWINASPKETELTYVRPGQKVSISVDAYPGVIWKGTVSSIAPASGASFSLLPAQNTTGNWVKVVQRIPMKINIDDTNGKPPLRMGMSVVADVDTGHARGLPDAIAGLLGKSHGQDNE</sequence>
<evidence type="ECO:0000313" key="8">
    <source>
        <dbReference type="Proteomes" id="UP001172645"/>
    </source>
</evidence>
<evidence type="ECO:0000256" key="4">
    <source>
        <dbReference type="SAM" id="Phobius"/>
    </source>
</evidence>
<organism evidence="7 8">
    <name type="scientific">Rhizobium mayense</name>
    <dbReference type="NCBI Taxonomy" id="1312184"/>
    <lineage>
        <taxon>Bacteria</taxon>
        <taxon>Pseudomonadati</taxon>
        <taxon>Pseudomonadota</taxon>
        <taxon>Alphaproteobacteria</taxon>
        <taxon>Hyphomicrobiales</taxon>
        <taxon>Rhizobiaceae</taxon>
        <taxon>Rhizobium/Agrobacterium group</taxon>
        <taxon>Rhizobium</taxon>
    </lineage>
</organism>
<dbReference type="InterPro" id="IPR050739">
    <property type="entry name" value="MFP"/>
</dbReference>
<feature type="domain" description="Multidrug export protein EmrA/FarA alpha-helical hairpin" evidence="5">
    <location>
        <begin position="137"/>
        <end position="256"/>
    </location>
</feature>
<comment type="subcellular location">
    <subcellularLocation>
        <location evidence="1">Cell envelope</location>
    </subcellularLocation>
</comment>
<dbReference type="SUPFAM" id="SSF111369">
    <property type="entry name" value="HlyD-like secretion proteins"/>
    <property type="match status" value="2"/>
</dbReference>
<keyword evidence="8" id="KW-1185">Reference proteome</keyword>
<evidence type="ECO:0000256" key="3">
    <source>
        <dbReference type="SAM" id="MobiDB-lite"/>
    </source>
</evidence>
<dbReference type="Pfam" id="PF25990">
    <property type="entry name" value="Beta-barrel_YknX"/>
    <property type="match status" value="1"/>
</dbReference>
<feature type="compositionally biased region" description="Low complexity" evidence="3">
    <location>
        <begin position="29"/>
        <end position="52"/>
    </location>
</feature>
<dbReference type="EMBL" id="JARFYM010000026">
    <property type="protein sequence ID" value="MDL2402181.1"/>
    <property type="molecule type" value="Genomic_DNA"/>
</dbReference>
<dbReference type="Gene3D" id="2.40.50.100">
    <property type="match status" value="1"/>
</dbReference>
<gene>
    <name evidence="7" type="ORF">PY649_25065</name>
</gene>
<dbReference type="PANTHER" id="PTHR30386:SF19">
    <property type="entry name" value="MULTIDRUG EXPORT PROTEIN EMRA-RELATED"/>
    <property type="match status" value="1"/>
</dbReference>
<dbReference type="Gene3D" id="2.40.30.170">
    <property type="match status" value="1"/>
</dbReference>
<feature type="coiled-coil region" evidence="2">
    <location>
        <begin position="140"/>
        <end position="174"/>
    </location>
</feature>
<keyword evidence="4" id="KW-0472">Membrane</keyword>
<dbReference type="RefSeq" id="WP_285871535.1">
    <property type="nucleotide sequence ID" value="NZ_JARFYM010000026.1"/>
</dbReference>
<keyword evidence="4" id="KW-1133">Transmembrane helix</keyword>
<feature type="region of interest" description="Disordered" evidence="3">
    <location>
        <begin position="1"/>
        <end position="59"/>
    </location>
</feature>
<dbReference type="InterPro" id="IPR058633">
    <property type="entry name" value="EmrA/FarA_HH"/>
</dbReference>